<evidence type="ECO:0000313" key="2">
    <source>
        <dbReference type="EMBL" id="KPI39272.1"/>
    </source>
</evidence>
<dbReference type="OrthoDB" id="9975758at2759"/>
<dbReference type="EMBL" id="LFJN01000015">
    <property type="protein sequence ID" value="KPI39272.1"/>
    <property type="molecule type" value="Genomic_DNA"/>
</dbReference>
<feature type="region of interest" description="Disordered" evidence="1">
    <location>
        <begin position="1"/>
        <end position="47"/>
    </location>
</feature>
<dbReference type="VEuPathDB" id="FungiDB:AB675_5113"/>
<dbReference type="Proteomes" id="UP000038010">
    <property type="component" value="Unassembled WGS sequence"/>
</dbReference>
<protein>
    <submittedName>
        <fullName evidence="2">Uncharacterized protein</fullName>
    </submittedName>
</protein>
<dbReference type="GeneID" id="28737180"/>
<gene>
    <name evidence="2" type="ORF">AB675_5113</name>
</gene>
<evidence type="ECO:0000256" key="1">
    <source>
        <dbReference type="SAM" id="MobiDB-lite"/>
    </source>
</evidence>
<dbReference type="STRING" id="1664694.A0A0N1HNU2"/>
<keyword evidence="3" id="KW-1185">Reference proteome</keyword>
<proteinExistence type="predicted"/>
<dbReference type="RefSeq" id="XP_017999235.1">
    <property type="nucleotide sequence ID" value="XM_018145300.1"/>
</dbReference>
<accession>A0A0N1HNU2</accession>
<reference evidence="2 3" key="1">
    <citation type="submission" date="2015-06" db="EMBL/GenBank/DDBJ databases">
        <title>Draft genome of the ant-associated black yeast Phialophora attae CBS 131958.</title>
        <authorList>
            <person name="Moreno L.F."/>
            <person name="Stielow B.J."/>
            <person name="de Hoog S."/>
            <person name="Vicente V.A."/>
            <person name="Weiss V.A."/>
            <person name="de Vries M."/>
            <person name="Cruz L.M."/>
            <person name="Souza E.M."/>
        </authorList>
    </citation>
    <scope>NUCLEOTIDE SEQUENCE [LARGE SCALE GENOMIC DNA]</scope>
    <source>
        <strain evidence="2 3">CBS 131958</strain>
    </source>
</reference>
<feature type="compositionally biased region" description="Polar residues" evidence="1">
    <location>
        <begin position="26"/>
        <end position="47"/>
    </location>
</feature>
<feature type="compositionally biased region" description="Pro residues" evidence="1">
    <location>
        <begin position="1"/>
        <end position="11"/>
    </location>
</feature>
<name>A0A0N1HNU2_9EURO</name>
<sequence>MADPAISPPMAPHGAEGAQNAAVAPTSLTFRPPSTSPAYQASKPSTSFAVPPPSFLSGPWHVTHSTLPMWKSNRNVVITYTYLTDGATQDQTPNDDLQIDDLVTYAPNNNPSKQKTVKGIDTPDPNVPAAWNWRGKGWLKIASSHWEVIGWGEEDGGWVVTYFAKTLFTPAGIDIYARRKGGLSEKLLESIKAAMRGVEDDAFREQAGKIFQIEHDW</sequence>
<comment type="caution">
    <text evidence="2">The sequence shown here is derived from an EMBL/GenBank/DDBJ whole genome shotgun (WGS) entry which is preliminary data.</text>
</comment>
<dbReference type="AlphaFoldDB" id="A0A0N1HNU2"/>
<organism evidence="2 3">
    <name type="scientific">Cyphellophora attinorum</name>
    <dbReference type="NCBI Taxonomy" id="1664694"/>
    <lineage>
        <taxon>Eukaryota</taxon>
        <taxon>Fungi</taxon>
        <taxon>Dikarya</taxon>
        <taxon>Ascomycota</taxon>
        <taxon>Pezizomycotina</taxon>
        <taxon>Eurotiomycetes</taxon>
        <taxon>Chaetothyriomycetidae</taxon>
        <taxon>Chaetothyriales</taxon>
        <taxon>Cyphellophoraceae</taxon>
        <taxon>Cyphellophora</taxon>
    </lineage>
</organism>
<evidence type="ECO:0000313" key="3">
    <source>
        <dbReference type="Proteomes" id="UP000038010"/>
    </source>
</evidence>